<feature type="chain" id="PRO_5029449852" evidence="1">
    <location>
        <begin position="25"/>
        <end position="201"/>
    </location>
</feature>
<gene>
    <name evidence="2" type="ORF">MPRM_29720</name>
</gene>
<dbReference type="RefSeq" id="WP_139825900.1">
    <property type="nucleotide sequence ID" value="NZ_AP022614.1"/>
</dbReference>
<evidence type="ECO:0000256" key="1">
    <source>
        <dbReference type="SAM" id="SignalP"/>
    </source>
</evidence>
<organism evidence="2 3">
    <name type="scientific">Mycobacterium parmense</name>
    <dbReference type="NCBI Taxonomy" id="185642"/>
    <lineage>
        <taxon>Bacteria</taxon>
        <taxon>Bacillati</taxon>
        <taxon>Actinomycetota</taxon>
        <taxon>Actinomycetes</taxon>
        <taxon>Mycobacteriales</taxon>
        <taxon>Mycobacteriaceae</taxon>
        <taxon>Mycobacterium</taxon>
        <taxon>Mycobacterium simiae complex</taxon>
    </lineage>
</organism>
<proteinExistence type="predicted"/>
<reference evidence="2 3" key="1">
    <citation type="journal article" date="2019" name="Emerg. Microbes Infect.">
        <title>Comprehensive subspecies identification of 175 nontuberculous mycobacteria species based on 7547 genomic profiles.</title>
        <authorList>
            <person name="Matsumoto Y."/>
            <person name="Kinjo T."/>
            <person name="Motooka D."/>
            <person name="Nabeya D."/>
            <person name="Jung N."/>
            <person name="Uechi K."/>
            <person name="Horii T."/>
            <person name="Iida T."/>
            <person name="Fujita J."/>
            <person name="Nakamura S."/>
        </authorList>
    </citation>
    <scope>NUCLEOTIDE SEQUENCE [LARGE SCALE GENOMIC DNA]</scope>
    <source>
        <strain evidence="2 3">JCM 14742</strain>
    </source>
</reference>
<keyword evidence="1" id="KW-0732">Signal</keyword>
<keyword evidence="3" id="KW-1185">Reference proteome</keyword>
<evidence type="ECO:0000313" key="2">
    <source>
        <dbReference type="EMBL" id="BBZ45691.1"/>
    </source>
</evidence>
<accession>A0A7I7YY87</accession>
<name>A0A7I7YY87_9MYCO</name>
<dbReference type="AlphaFoldDB" id="A0A7I7YY87"/>
<dbReference type="OrthoDB" id="4159887at2"/>
<dbReference type="Proteomes" id="UP000467105">
    <property type="component" value="Chromosome"/>
</dbReference>
<sequence length="201" mass="21396">MRSILLWLMVLCGAVFLTPTARSAATPCQPAELFLAGNPDAPSELQADATILRNGASVQGSTPLDGVYWSAPLRQTASEPSREFHLCVPEGPTLHDVAEALRHQFAQEAVLTFDYLPQNAPGADAVAIRVPDVDAARLRAAFTADSPAHDRLLGASVTTTDHTLILVAAQGDLDDARRLIGEAGGDWEAATTAYGRREVVR</sequence>
<evidence type="ECO:0000313" key="3">
    <source>
        <dbReference type="Proteomes" id="UP000467105"/>
    </source>
</evidence>
<dbReference type="EMBL" id="AP022614">
    <property type="protein sequence ID" value="BBZ45691.1"/>
    <property type="molecule type" value="Genomic_DNA"/>
</dbReference>
<protein>
    <submittedName>
        <fullName evidence="2">Uncharacterized protein</fullName>
    </submittedName>
</protein>
<feature type="signal peptide" evidence="1">
    <location>
        <begin position="1"/>
        <end position="24"/>
    </location>
</feature>